<protein>
    <submittedName>
        <fullName evidence="1">Uncharacterized protein</fullName>
    </submittedName>
</protein>
<gene>
    <name evidence="1" type="ORF">CPZ25_008780</name>
</gene>
<proteinExistence type="predicted"/>
<sequence>MNLTISPISTAEPLPPAVAVSDLHALKEKYSVLKKKAATAYCALDGVLSLFQAIAQEKGIDFNPVVFYPMSSFVRERDICRMTELLLESAFSAGEKSVDFTINLFNAGVISLSIKTEQPCQLLPQYTEELQALTAAYDGIRDTRRIGGRELTSFILRHSPDHAEERFGSDLLYVRF</sequence>
<evidence type="ECO:0000313" key="2">
    <source>
        <dbReference type="Proteomes" id="UP000218387"/>
    </source>
</evidence>
<dbReference type="Proteomes" id="UP000218387">
    <property type="component" value="Chromosome"/>
</dbReference>
<dbReference type="KEGG" id="emt:CPZ25_008780"/>
<name>A0A4P9C7C6_EUBML</name>
<organism evidence="1 2">
    <name type="scientific">Eubacterium maltosivorans</name>
    <dbReference type="NCBI Taxonomy" id="2041044"/>
    <lineage>
        <taxon>Bacteria</taxon>
        <taxon>Bacillati</taxon>
        <taxon>Bacillota</taxon>
        <taxon>Clostridia</taxon>
        <taxon>Eubacteriales</taxon>
        <taxon>Eubacteriaceae</taxon>
        <taxon>Eubacterium</taxon>
    </lineage>
</organism>
<evidence type="ECO:0000313" key="1">
    <source>
        <dbReference type="EMBL" id="QCT71419.1"/>
    </source>
</evidence>
<dbReference type="AlphaFoldDB" id="A0A4P9C7C6"/>
<dbReference type="RefSeq" id="WP_096920213.1">
    <property type="nucleotide sequence ID" value="NZ_CP029487.1"/>
</dbReference>
<reference evidence="1 2" key="1">
    <citation type="submission" date="2018-05" db="EMBL/GenBank/DDBJ databases">
        <title>Genome comparison of Eubacterium sp.</title>
        <authorList>
            <person name="Feng Y."/>
            <person name="Sanchez-Andrea I."/>
            <person name="Stams A.J.M."/>
            <person name="De Vos W.M."/>
        </authorList>
    </citation>
    <scope>NUCLEOTIDE SEQUENCE [LARGE SCALE GENOMIC DNA]</scope>
    <source>
        <strain evidence="1 2">YI</strain>
    </source>
</reference>
<dbReference type="EMBL" id="CP029487">
    <property type="protein sequence ID" value="QCT71419.1"/>
    <property type="molecule type" value="Genomic_DNA"/>
</dbReference>
<accession>A0A4P9C7C6</accession>
<keyword evidence="2" id="KW-1185">Reference proteome</keyword>